<dbReference type="PaxDb" id="2850-Phatr48587"/>
<dbReference type="HAMAP" id="MF_03040">
    <property type="entry name" value="USB1"/>
    <property type="match status" value="1"/>
</dbReference>
<dbReference type="GO" id="GO:1990838">
    <property type="term" value="F:poly(U)-specific exoribonuclease activity, producing 3' uridine cyclic phosphate ends"/>
    <property type="evidence" value="ECO:0007669"/>
    <property type="project" value="UniProtKB-UniRule"/>
</dbReference>
<evidence type="ECO:0000256" key="1">
    <source>
        <dbReference type="ARBA" id="ARBA00022722"/>
    </source>
</evidence>
<dbReference type="Gene3D" id="3.90.1140.10">
    <property type="entry name" value="Cyclic phosphodiesterase"/>
    <property type="match status" value="1"/>
</dbReference>
<keyword evidence="1 5" id="KW-0540">Nuclease</keyword>
<dbReference type="GO" id="GO:0034477">
    <property type="term" value="P:U6 snRNA 3'-end processing"/>
    <property type="evidence" value="ECO:0007669"/>
    <property type="project" value="UniProtKB-UniRule"/>
</dbReference>
<dbReference type="EMBL" id="CM000620">
    <property type="protein sequence ID" value="EEC45414.1"/>
    <property type="molecule type" value="Genomic_DNA"/>
</dbReference>
<keyword evidence="7" id="KW-1185">Reference proteome</keyword>
<dbReference type="KEGG" id="pti:PHATRDRAFT_48587"/>
<dbReference type="HOGENOM" id="CLU_057212_3_0_1"/>
<proteinExistence type="inferred from homology"/>
<reference evidence="7" key="2">
    <citation type="submission" date="2008-08" db="EMBL/GenBank/DDBJ databases">
        <authorList>
            <consortium name="Diatom Consortium"/>
            <person name="Grigoriev I."/>
            <person name="Grimwood J."/>
            <person name="Kuo A."/>
            <person name="Otillar R.P."/>
            <person name="Salamov A."/>
            <person name="Detter J.C."/>
            <person name="Lindquist E."/>
            <person name="Shapiro H."/>
            <person name="Lucas S."/>
            <person name="Glavina del Rio T."/>
            <person name="Pitluck S."/>
            <person name="Rokhsar D."/>
            <person name="Bowler C."/>
        </authorList>
    </citation>
    <scope>GENOME REANNOTATION</scope>
    <source>
        <strain evidence="7">CCAP 1055/1</strain>
    </source>
</reference>
<dbReference type="RefSeq" id="XP_002183196.1">
    <property type="nucleotide sequence ID" value="XM_002183160.1"/>
</dbReference>
<accession>B7G7S5</accession>
<dbReference type="PANTHER" id="PTHR13522">
    <property type="entry name" value="U6 SNRNA PHOSPHODIESTERASE 1"/>
    <property type="match status" value="1"/>
</dbReference>
<dbReference type="Pfam" id="PF09749">
    <property type="entry name" value="HVSL"/>
    <property type="match status" value="1"/>
</dbReference>
<comment type="subcellular location">
    <subcellularLocation>
        <location evidence="5">Nucleus</location>
    </subcellularLocation>
</comment>
<dbReference type="AlphaFoldDB" id="B7G7S5"/>
<dbReference type="GeneID" id="7194807"/>
<dbReference type="eggNOG" id="KOG3102">
    <property type="taxonomic scope" value="Eukaryota"/>
</dbReference>
<comment type="function">
    <text evidence="5">Phosphodiesterase responsible for the U6 snRNA 3' end processing. Acts as an exoribonuclease (RNase) responsible for trimming the poly(U) tract of the last nucleotides in the pre-U6 snRNA molecule, leading to the formation of mature U6 snRNA.</text>
</comment>
<evidence type="ECO:0000256" key="5">
    <source>
        <dbReference type="HAMAP-Rule" id="MF_03040"/>
    </source>
</evidence>
<dbReference type="GO" id="GO:0016829">
    <property type="term" value="F:lyase activity"/>
    <property type="evidence" value="ECO:0007669"/>
    <property type="project" value="UniProtKB-KW"/>
</dbReference>
<dbReference type="Proteomes" id="UP000000759">
    <property type="component" value="Chromosome 18"/>
</dbReference>
<evidence type="ECO:0000256" key="4">
    <source>
        <dbReference type="ARBA" id="ARBA00023242"/>
    </source>
</evidence>
<feature type="active site" description="Proton donor/acceptor" evidence="5">
    <location>
        <position position="144"/>
    </location>
</feature>
<keyword evidence="2 5" id="KW-0378">Hydrolase</keyword>
<dbReference type="GO" id="GO:0005634">
    <property type="term" value="C:nucleus"/>
    <property type="evidence" value="ECO:0007669"/>
    <property type="project" value="UniProtKB-SubCell"/>
</dbReference>
<dbReference type="PANTHER" id="PTHR13522:SF3">
    <property type="entry name" value="U6 SNRNA PHOSPHODIESTERASE 1"/>
    <property type="match status" value="1"/>
</dbReference>
<keyword evidence="4 5" id="KW-0539">Nucleus</keyword>
<evidence type="ECO:0000313" key="6">
    <source>
        <dbReference type="EMBL" id="EEC45414.1"/>
    </source>
</evidence>
<protein>
    <recommendedName>
        <fullName evidence="5">U6 snRNA phosphodiesterase</fullName>
        <ecNumber evidence="5">3.1.4.-</ecNumber>
    </recommendedName>
</protein>
<comment type="similarity">
    <text evidence="5">Belongs to the 2H phosphoesterase superfamily. USB1 family.</text>
</comment>
<gene>
    <name evidence="6" type="ORF">PHATRDRAFT_48587</name>
</gene>
<evidence type="ECO:0000256" key="2">
    <source>
        <dbReference type="ARBA" id="ARBA00022801"/>
    </source>
</evidence>
<keyword evidence="3" id="KW-0456">Lyase</keyword>
<dbReference type="InParanoid" id="B7G7S5"/>
<organism evidence="6 7">
    <name type="scientific">Phaeodactylum tricornutum (strain CCAP 1055/1)</name>
    <dbReference type="NCBI Taxonomy" id="556484"/>
    <lineage>
        <taxon>Eukaryota</taxon>
        <taxon>Sar</taxon>
        <taxon>Stramenopiles</taxon>
        <taxon>Ochrophyta</taxon>
        <taxon>Bacillariophyta</taxon>
        <taxon>Bacillariophyceae</taxon>
        <taxon>Bacillariophycidae</taxon>
        <taxon>Naviculales</taxon>
        <taxon>Phaeodactylaceae</taxon>
        <taxon>Phaeodactylum</taxon>
    </lineage>
</organism>
<sequence>MDLLACYDSDSCASNSHNDCDCDCGENRMGQQPLDAILAVSAESPPESHSTVIPSQTLGCVTIIASGPDDTRLNESVTGLFTRTVPHRVGNWAGHVFLDVTSTLRNPSDPDDQIGAFAERCRRVLQEFGQSGVLVAPHPTASFHVSLARPFYVHIACIDSFVRQLRIRLESRIADAFRGENNHTALIPIVSSKPVVLVNEEKTRSFFAWSVVSNHILRELVKVVDEVMDLYRLSHYYDPPTFHVSVASFPGDLSTIRERLEDTLRLDSGCDKTRPGILYHRVASVHCTFGTTKAFQIPLD</sequence>
<feature type="active site" description="Proton donor/acceptor" evidence="5">
    <location>
        <position position="243"/>
    </location>
</feature>
<dbReference type="EC" id="3.1.4.-" evidence="5"/>
<dbReference type="InterPro" id="IPR027521">
    <property type="entry name" value="Usb1"/>
</dbReference>
<dbReference type="STRING" id="556484.B7G7S5"/>
<evidence type="ECO:0000313" key="7">
    <source>
        <dbReference type="Proteomes" id="UP000000759"/>
    </source>
</evidence>
<name>B7G7S5_PHATC</name>
<reference evidence="6 7" key="1">
    <citation type="journal article" date="2008" name="Nature">
        <title>The Phaeodactylum genome reveals the evolutionary history of diatom genomes.</title>
        <authorList>
            <person name="Bowler C."/>
            <person name="Allen A.E."/>
            <person name="Badger J.H."/>
            <person name="Grimwood J."/>
            <person name="Jabbari K."/>
            <person name="Kuo A."/>
            <person name="Maheswari U."/>
            <person name="Martens C."/>
            <person name="Maumus F."/>
            <person name="Otillar R.P."/>
            <person name="Rayko E."/>
            <person name="Salamov A."/>
            <person name="Vandepoele K."/>
            <person name="Beszteri B."/>
            <person name="Gruber A."/>
            <person name="Heijde M."/>
            <person name="Katinka M."/>
            <person name="Mock T."/>
            <person name="Valentin K."/>
            <person name="Verret F."/>
            <person name="Berges J.A."/>
            <person name="Brownlee C."/>
            <person name="Cadoret J.P."/>
            <person name="Chiovitti A."/>
            <person name="Choi C.J."/>
            <person name="Coesel S."/>
            <person name="De Martino A."/>
            <person name="Detter J.C."/>
            <person name="Durkin C."/>
            <person name="Falciatore A."/>
            <person name="Fournet J."/>
            <person name="Haruta M."/>
            <person name="Huysman M.J."/>
            <person name="Jenkins B.D."/>
            <person name="Jiroutova K."/>
            <person name="Jorgensen R.E."/>
            <person name="Joubert Y."/>
            <person name="Kaplan A."/>
            <person name="Kroger N."/>
            <person name="Kroth P.G."/>
            <person name="La Roche J."/>
            <person name="Lindquist E."/>
            <person name="Lommer M."/>
            <person name="Martin-Jezequel V."/>
            <person name="Lopez P.J."/>
            <person name="Lucas S."/>
            <person name="Mangogna M."/>
            <person name="McGinnis K."/>
            <person name="Medlin L.K."/>
            <person name="Montsant A."/>
            <person name="Oudot-Le Secq M.P."/>
            <person name="Napoli C."/>
            <person name="Obornik M."/>
            <person name="Parker M.S."/>
            <person name="Petit J.L."/>
            <person name="Porcel B.M."/>
            <person name="Poulsen N."/>
            <person name="Robison M."/>
            <person name="Rychlewski L."/>
            <person name="Rynearson T.A."/>
            <person name="Schmutz J."/>
            <person name="Shapiro H."/>
            <person name="Siaut M."/>
            <person name="Stanley M."/>
            <person name="Sussman M.R."/>
            <person name="Taylor A.R."/>
            <person name="Vardi A."/>
            <person name="von Dassow P."/>
            <person name="Vyverman W."/>
            <person name="Willis A."/>
            <person name="Wyrwicz L.S."/>
            <person name="Rokhsar D.S."/>
            <person name="Weissenbach J."/>
            <person name="Armbrust E.V."/>
            <person name="Green B.R."/>
            <person name="Van de Peer Y."/>
            <person name="Grigoriev I.V."/>
        </authorList>
    </citation>
    <scope>NUCLEOTIDE SEQUENCE [LARGE SCALE GENOMIC DNA]</scope>
    <source>
        <strain evidence="6 7">CCAP 1055/1</strain>
    </source>
</reference>
<evidence type="ECO:0000256" key="3">
    <source>
        <dbReference type="ARBA" id="ARBA00023239"/>
    </source>
</evidence>
<dbReference type="OrthoDB" id="49151at2759"/>